<feature type="coiled-coil region" evidence="7">
    <location>
        <begin position="511"/>
        <end position="552"/>
    </location>
</feature>
<dbReference type="PROSITE" id="PS00661">
    <property type="entry name" value="FERM_2"/>
    <property type="match status" value="1"/>
</dbReference>
<dbReference type="PIRSF" id="PIRSF002305">
    <property type="entry name" value="ERM"/>
    <property type="match status" value="1"/>
</dbReference>
<dbReference type="CDD" id="cd13194">
    <property type="entry name" value="FERM_C_ERM"/>
    <property type="match status" value="1"/>
</dbReference>
<name>A0A672IHC4_SALFA</name>
<evidence type="ECO:0000256" key="7">
    <source>
        <dbReference type="SAM" id="Coils"/>
    </source>
</evidence>
<dbReference type="Pfam" id="PF09380">
    <property type="entry name" value="FERM_C"/>
    <property type="match status" value="1"/>
</dbReference>
<reference evidence="9" key="2">
    <citation type="submission" date="2025-08" db="UniProtKB">
        <authorList>
            <consortium name="Ensembl"/>
        </authorList>
    </citation>
    <scope>IDENTIFICATION</scope>
</reference>
<dbReference type="SUPFAM" id="SSF54236">
    <property type="entry name" value="Ubiquitin-like"/>
    <property type="match status" value="1"/>
</dbReference>
<dbReference type="PROSITE" id="PS00660">
    <property type="entry name" value="FERM_1"/>
    <property type="match status" value="1"/>
</dbReference>
<dbReference type="PRINTS" id="PR00661">
    <property type="entry name" value="ERMFAMILY"/>
</dbReference>
<feature type="domain" description="FERM" evidence="8">
    <location>
        <begin position="22"/>
        <end position="308"/>
    </location>
</feature>
<evidence type="ECO:0000256" key="6">
    <source>
        <dbReference type="PIRSR" id="PIRSR002305-1"/>
    </source>
</evidence>
<accession>A0A672IHC4</accession>
<dbReference type="Gene3D" id="6.10.360.10">
    <property type="match status" value="1"/>
</dbReference>
<dbReference type="Gene3D" id="1.20.5.450">
    <property type="match status" value="1"/>
</dbReference>
<dbReference type="FunFam" id="3.10.20.90:FF:000103">
    <property type="entry name" value="Merlin isoform 2"/>
    <property type="match status" value="1"/>
</dbReference>
<gene>
    <name evidence="9" type="primary">nf2a</name>
</gene>
<organism evidence="9 10">
    <name type="scientific">Salarias fasciatus</name>
    <name type="common">Jewelled blenny</name>
    <name type="synonym">Blennius fasciatus</name>
    <dbReference type="NCBI Taxonomy" id="181472"/>
    <lineage>
        <taxon>Eukaryota</taxon>
        <taxon>Metazoa</taxon>
        <taxon>Chordata</taxon>
        <taxon>Craniata</taxon>
        <taxon>Vertebrata</taxon>
        <taxon>Euteleostomi</taxon>
        <taxon>Actinopterygii</taxon>
        <taxon>Neopterygii</taxon>
        <taxon>Teleostei</taxon>
        <taxon>Neoteleostei</taxon>
        <taxon>Acanthomorphata</taxon>
        <taxon>Ovalentaria</taxon>
        <taxon>Blenniimorphae</taxon>
        <taxon>Blenniiformes</taxon>
        <taxon>Blennioidei</taxon>
        <taxon>Blenniidae</taxon>
        <taxon>Salariinae</taxon>
        <taxon>Salarias</taxon>
    </lineage>
</organism>
<dbReference type="InterPro" id="IPR011174">
    <property type="entry name" value="ERM"/>
</dbReference>
<dbReference type="SMART" id="SM01196">
    <property type="entry name" value="FERM_C"/>
    <property type="match status" value="1"/>
</dbReference>
<keyword evidence="10" id="KW-1185">Reference proteome</keyword>
<evidence type="ECO:0000256" key="1">
    <source>
        <dbReference type="ARBA" id="ARBA00004202"/>
    </source>
</evidence>
<dbReference type="InterPro" id="IPR011993">
    <property type="entry name" value="PH-like_dom_sf"/>
</dbReference>
<dbReference type="InterPro" id="IPR019748">
    <property type="entry name" value="FERM_central"/>
</dbReference>
<dbReference type="PROSITE" id="PS50057">
    <property type="entry name" value="FERM_3"/>
    <property type="match status" value="1"/>
</dbReference>
<dbReference type="GO" id="GO:0003779">
    <property type="term" value="F:actin binding"/>
    <property type="evidence" value="ECO:0007669"/>
    <property type="project" value="InterPro"/>
</dbReference>
<dbReference type="InterPro" id="IPR018980">
    <property type="entry name" value="FERM_PH-like_C"/>
</dbReference>
<dbReference type="CDD" id="cd14473">
    <property type="entry name" value="FERM_B-lobe"/>
    <property type="match status" value="1"/>
</dbReference>
<dbReference type="InterPro" id="IPR008954">
    <property type="entry name" value="Moesin_tail_sf"/>
</dbReference>
<evidence type="ECO:0000313" key="10">
    <source>
        <dbReference type="Proteomes" id="UP000472267"/>
    </source>
</evidence>
<comment type="subcellular location">
    <subcellularLocation>
        <location evidence="1">Cell membrane</location>
        <topology evidence="1">Peripheral membrane protein</topology>
    </subcellularLocation>
    <subcellularLocation>
        <location evidence="2">Cell projection</location>
    </subcellularLocation>
</comment>
<dbReference type="FunFam" id="2.30.29.30:FF:000003">
    <property type="entry name" value="Radixin isoform 1"/>
    <property type="match status" value="1"/>
</dbReference>
<dbReference type="InterPro" id="IPR000299">
    <property type="entry name" value="FERM_domain"/>
</dbReference>
<feature type="coiled-coil region" evidence="7">
    <location>
        <begin position="438"/>
        <end position="472"/>
    </location>
</feature>
<dbReference type="SUPFAM" id="SSF47031">
    <property type="entry name" value="Second domain of FERM"/>
    <property type="match status" value="1"/>
</dbReference>
<sequence>MASALAAKMGFNSLLRKPARSFSVRICTMESDMEFSCEVKWKGKDLFDLVCRTLGLRETWFFGLQYNIKDTVAWLKMEKKVLDQEVPKEEPITFYFIAKFYPENAEEELVQDITQHLFFLQVKKKILEEEIHCPPEASVLLASYAVHAELNVASYASFVNASLFLAPVQVINLYQMTAEMWEERITACYAEHRGRTRDEAEMEYLKIAQDLDMYGVNYFLIRNKKGTDLLLGVDALGLHIYEPDNRLTPKCSFPWNEIRNISYSDKEFTIKPLDKKTNVFKFNSSRLRVNKLILQLCIGNHDLFMRRRRVDSLEVQQMKAQAREERARKQVERQRLQREKQLREEAERARDELERRLIQLQDEAHMANEALLRSEQTADLLAEKAQIAEEEAKLLAQKAAEAETEMQRIKVTAIRGQEERRLMEQKMLEAEMLALKMAEESERRAKEAEQLKQDLQEARDSERRAKNKLLEITNSKHMQATTAVPLYTLSLSFSRENLSFDFKDTDMKRLSMEIEKEKVEYMEKSKHLQEQLNELKTEIESLKLKERETSLDIIHNQNTEQGTSKQWHCIKNPILFPLSSDELAD</sequence>
<dbReference type="InterPro" id="IPR029071">
    <property type="entry name" value="Ubiquitin-like_domsf"/>
</dbReference>
<dbReference type="InterPro" id="IPR041789">
    <property type="entry name" value="ERM_FERM_C"/>
</dbReference>
<feature type="coiled-coil region" evidence="7">
    <location>
        <begin position="310"/>
        <end position="412"/>
    </location>
</feature>
<dbReference type="InterPro" id="IPR035963">
    <property type="entry name" value="FERM_2"/>
</dbReference>
<dbReference type="Pfam" id="PF00373">
    <property type="entry name" value="FERM_M"/>
    <property type="match status" value="1"/>
</dbReference>
<keyword evidence="4" id="KW-0472">Membrane</keyword>
<feature type="binding site" evidence="6">
    <location>
        <begin position="76"/>
        <end position="79"/>
    </location>
    <ligand>
        <name>a 1,2-diacyl-sn-glycero-3-phospho-(1D-myo-inositol)</name>
        <dbReference type="ChEBI" id="CHEBI:57880"/>
    </ligand>
</feature>
<evidence type="ECO:0000313" key="9">
    <source>
        <dbReference type="Ensembl" id="ENSSFAP00005040544.1"/>
    </source>
</evidence>
<dbReference type="FunFam" id="1.20.5.450:FF:000001">
    <property type="entry name" value="radixin isoform X2"/>
    <property type="match status" value="1"/>
</dbReference>
<dbReference type="InterPro" id="IPR000798">
    <property type="entry name" value="Ez/rad/moesin-like"/>
</dbReference>
<evidence type="ECO:0000256" key="4">
    <source>
        <dbReference type="ARBA" id="ARBA00023136"/>
    </source>
</evidence>
<dbReference type="PRINTS" id="PR00935">
    <property type="entry name" value="BAND41"/>
</dbReference>
<dbReference type="GO" id="GO:0042995">
    <property type="term" value="C:cell projection"/>
    <property type="evidence" value="ECO:0007669"/>
    <property type="project" value="UniProtKB-SubCell"/>
</dbReference>
<keyword evidence="7" id="KW-0175">Coiled coil</keyword>
<proteinExistence type="predicted"/>
<evidence type="ECO:0000256" key="3">
    <source>
        <dbReference type="ARBA" id="ARBA00022475"/>
    </source>
</evidence>
<dbReference type="SMART" id="SM00295">
    <property type="entry name" value="B41"/>
    <property type="match status" value="1"/>
</dbReference>
<dbReference type="InterPro" id="IPR019749">
    <property type="entry name" value="Band_41_domain"/>
</dbReference>
<evidence type="ECO:0000256" key="2">
    <source>
        <dbReference type="ARBA" id="ARBA00004316"/>
    </source>
</evidence>
<dbReference type="InterPro" id="IPR046810">
    <property type="entry name" value="ERM_helical"/>
</dbReference>
<protein>
    <recommendedName>
        <fullName evidence="8">FERM domain-containing protein</fullName>
    </recommendedName>
</protein>
<reference evidence="9" key="3">
    <citation type="submission" date="2025-09" db="UniProtKB">
        <authorList>
            <consortium name="Ensembl"/>
        </authorList>
    </citation>
    <scope>IDENTIFICATION</scope>
</reference>
<reference evidence="9" key="1">
    <citation type="submission" date="2019-06" db="EMBL/GenBank/DDBJ databases">
        <authorList>
            <consortium name="Wellcome Sanger Institute Data Sharing"/>
        </authorList>
    </citation>
    <scope>NUCLEOTIDE SEQUENCE [LARGE SCALE GENOMIC DNA]</scope>
</reference>
<dbReference type="Pfam" id="PF00769">
    <property type="entry name" value="ERM_C"/>
    <property type="match status" value="1"/>
</dbReference>
<feature type="binding site" evidence="6">
    <location>
        <position position="291"/>
    </location>
    <ligand>
        <name>a 1,2-diacyl-sn-glycero-3-phospho-(1D-myo-inositol)</name>
        <dbReference type="ChEBI" id="CHEBI:57880"/>
    </ligand>
</feature>
<dbReference type="PANTHER" id="PTHR23281">
    <property type="entry name" value="MERLIN/MOESIN/EZRIN/RADIXIN"/>
    <property type="match status" value="1"/>
</dbReference>
<evidence type="ECO:0000256" key="5">
    <source>
        <dbReference type="ARBA" id="ARBA00023273"/>
    </source>
</evidence>
<dbReference type="Ensembl" id="ENSSFAT00005042037.1">
    <property type="protein sequence ID" value="ENSSFAP00005040544.1"/>
    <property type="gene ID" value="ENSSFAG00005020122.1"/>
</dbReference>
<dbReference type="AlphaFoldDB" id="A0A672IHC4"/>
<dbReference type="Gene3D" id="2.30.29.30">
    <property type="entry name" value="Pleckstrin-homology domain (PH domain)/Phosphotyrosine-binding domain (PTB)"/>
    <property type="match status" value="1"/>
</dbReference>
<dbReference type="Pfam" id="PF09379">
    <property type="entry name" value="FERM_N"/>
    <property type="match status" value="1"/>
</dbReference>
<dbReference type="InterPro" id="IPR014352">
    <property type="entry name" value="FERM/acyl-CoA-bd_prot_sf"/>
</dbReference>
<dbReference type="Gene3D" id="3.10.20.90">
    <property type="entry name" value="Phosphatidylinositol 3-kinase Catalytic Subunit, Chain A, domain 1"/>
    <property type="match status" value="1"/>
</dbReference>
<keyword evidence="5" id="KW-0966">Cell projection</keyword>
<dbReference type="SUPFAM" id="SSF50729">
    <property type="entry name" value="PH domain-like"/>
    <property type="match status" value="1"/>
</dbReference>
<dbReference type="SUPFAM" id="SSF48678">
    <property type="entry name" value="Moesin tail domain"/>
    <property type="match status" value="1"/>
</dbReference>
<keyword evidence="3" id="KW-1003">Cell membrane</keyword>
<dbReference type="GO" id="GO:0005886">
    <property type="term" value="C:plasma membrane"/>
    <property type="evidence" value="ECO:0007669"/>
    <property type="project" value="UniProtKB-SubCell"/>
</dbReference>
<dbReference type="InterPro" id="IPR011259">
    <property type="entry name" value="ERM_C_dom"/>
</dbReference>
<evidence type="ECO:0000259" key="8">
    <source>
        <dbReference type="PROSITE" id="PS50057"/>
    </source>
</evidence>
<dbReference type="InterPro" id="IPR018979">
    <property type="entry name" value="FERM_N"/>
</dbReference>
<dbReference type="Proteomes" id="UP000472267">
    <property type="component" value="Chromosome 12"/>
</dbReference>
<dbReference type="InterPro" id="IPR019747">
    <property type="entry name" value="FERM_CS"/>
</dbReference>
<dbReference type="Pfam" id="PF20492">
    <property type="entry name" value="ERM_helical"/>
    <property type="match status" value="1"/>
</dbReference>
<dbReference type="Gene3D" id="1.20.80.10">
    <property type="match status" value="1"/>
</dbReference>